<sequence>MFIRHVWWTAFLFGAIVSAQEPVNDEKQAGIAPGTPIPVPANQDKIPITSAVARLVGSNINATVVISLKSQQESPGDDVKTVSLTAPTGFTNRTEKAYRLAIHNGTVQDGDCNNPQVGALLDPDHRFGKTRCNEIGPPRESCAIGDLNGQLGGFSAAANGSISATKDAAYLPFNNGTERAILNRTIMLYEGDKRIACGTIRAQKASIQIPSDMPSAAASFSSWQTTASAMGSTVLTLFALAILY</sequence>
<evidence type="ECO:0000256" key="1">
    <source>
        <dbReference type="SAM" id="SignalP"/>
    </source>
</evidence>
<evidence type="ECO:0008006" key="4">
    <source>
        <dbReference type="Google" id="ProtNLM"/>
    </source>
</evidence>
<keyword evidence="1" id="KW-0732">Signal</keyword>
<feature type="chain" id="PRO_5020476361" description="Superoxide dismutase copper/zinc binding domain-containing protein" evidence="1">
    <location>
        <begin position="20"/>
        <end position="244"/>
    </location>
</feature>
<dbReference type="InterPro" id="IPR036423">
    <property type="entry name" value="SOD-like_Cu/Zn_dom_sf"/>
</dbReference>
<dbReference type="Proteomes" id="UP000278143">
    <property type="component" value="Unassembled WGS sequence"/>
</dbReference>
<protein>
    <recommendedName>
        <fullName evidence="4">Superoxide dismutase copper/zinc binding domain-containing protein</fullName>
    </recommendedName>
</protein>
<gene>
    <name evidence="2" type="ORF">SYNPS1DRAFT_26334</name>
</gene>
<organism evidence="2 3">
    <name type="scientific">Syncephalis pseudoplumigaleata</name>
    <dbReference type="NCBI Taxonomy" id="1712513"/>
    <lineage>
        <taxon>Eukaryota</taxon>
        <taxon>Fungi</taxon>
        <taxon>Fungi incertae sedis</taxon>
        <taxon>Zoopagomycota</taxon>
        <taxon>Zoopagomycotina</taxon>
        <taxon>Zoopagomycetes</taxon>
        <taxon>Zoopagales</taxon>
        <taxon>Piptocephalidaceae</taxon>
        <taxon>Syncephalis</taxon>
    </lineage>
</organism>
<accession>A0A4P9Z654</accession>
<reference evidence="3" key="1">
    <citation type="journal article" date="2018" name="Nat. Microbiol.">
        <title>Leveraging single-cell genomics to expand the fungal tree of life.</title>
        <authorList>
            <person name="Ahrendt S.R."/>
            <person name="Quandt C.A."/>
            <person name="Ciobanu D."/>
            <person name="Clum A."/>
            <person name="Salamov A."/>
            <person name="Andreopoulos B."/>
            <person name="Cheng J.F."/>
            <person name="Woyke T."/>
            <person name="Pelin A."/>
            <person name="Henrissat B."/>
            <person name="Reynolds N.K."/>
            <person name="Benny G.L."/>
            <person name="Smith M.E."/>
            <person name="James T.Y."/>
            <person name="Grigoriev I.V."/>
        </authorList>
    </citation>
    <scope>NUCLEOTIDE SEQUENCE [LARGE SCALE GENOMIC DNA]</scope>
    <source>
        <strain evidence="3">Benny S71-1</strain>
    </source>
</reference>
<dbReference type="GO" id="GO:0006801">
    <property type="term" value="P:superoxide metabolic process"/>
    <property type="evidence" value="ECO:0007669"/>
    <property type="project" value="InterPro"/>
</dbReference>
<dbReference type="OrthoDB" id="10463333at2759"/>
<proteinExistence type="predicted"/>
<dbReference type="SUPFAM" id="SSF49329">
    <property type="entry name" value="Cu,Zn superoxide dismutase-like"/>
    <property type="match status" value="1"/>
</dbReference>
<dbReference type="Gene3D" id="2.60.40.200">
    <property type="entry name" value="Superoxide dismutase, copper/zinc binding domain"/>
    <property type="match status" value="1"/>
</dbReference>
<dbReference type="EMBL" id="KZ989121">
    <property type="protein sequence ID" value="RKP28076.1"/>
    <property type="molecule type" value="Genomic_DNA"/>
</dbReference>
<dbReference type="AlphaFoldDB" id="A0A4P9Z654"/>
<evidence type="ECO:0000313" key="3">
    <source>
        <dbReference type="Proteomes" id="UP000278143"/>
    </source>
</evidence>
<keyword evidence="3" id="KW-1185">Reference proteome</keyword>
<feature type="signal peptide" evidence="1">
    <location>
        <begin position="1"/>
        <end position="19"/>
    </location>
</feature>
<dbReference type="GO" id="GO:0046872">
    <property type="term" value="F:metal ion binding"/>
    <property type="evidence" value="ECO:0007669"/>
    <property type="project" value="InterPro"/>
</dbReference>
<name>A0A4P9Z654_9FUNG</name>
<evidence type="ECO:0000313" key="2">
    <source>
        <dbReference type="EMBL" id="RKP28076.1"/>
    </source>
</evidence>